<evidence type="ECO:0000313" key="9">
    <source>
        <dbReference type="Proteomes" id="UP000246073"/>
    </source>
</evidence>
<keyword evidence="3" id="KW-1003">Cell membrane</keyword>
<evidence type="ECO:0000256" key="3">
    <source>
        <dbReference type="ARBA" id="ARBA00022475"/>
    </source>
</evidence>
<proteinExistence type="inferred from homology"/>
<feature type="transmembrane region" description="Helical" evidence="7">
    <location>
        <begin position="179"/>
        <end position="198"/>
    </location>
</feature>
<protein>
    <submittedName>
        <fullName evidence="8">Lipopolysaccharide biosynthesis protein WzxC</fullName>
    </submittedName>
</protein>
<feature type="transmembrane region" description="Helical" evidence="7">
    <location>
        <begin position="142"/>
        <end position="167"/>
    </location>
</feature>
<dbReference type="GO" id="GO:0005886">
    <property type="term" value="C:plasma membrane"/>
    <property type="evidence" value="ECO:0007669"/>
    <property type="project" value="UniProtKB-SubCell"/>
</dbReference>
<dbReference type="InterPro" id="IPR050833">
    <property type="entry name" value="Poly_Biosynth_Transport"/>
</dbReference>
<dbReference type="PANTHER" id="PTHR30250">
    <property type="entry name" value="PST FAMILY PREDICTED COLANIC ACID TRANSPORTER"/>
    <property type="match status" value="1"/>
</dbReference>
<evidence type="ECO:0000256" key="4">
    <source>
        <dbReference type="ARBA" id="ARBA00022692"/>
    </source>
</evidence>
<keyword evidence="5 7" id="KW-1133">Transmembrane helix</keyword>
<feature type="transmembrane region" description="Helical" evidence="7">
    <location>
        <begin position="111"/>
        <end position="130"/>
    </location>
</feature>
<feature type="transmembrane region" description="Helical" evidence="7">
    <location>
        <begin position="325"/>
        <end position="346"/>
    </location>
</feature>
<evidence type="ECO:0000256" key="2">
    <source>
        <dbReference type="ARBA" id="ARBA00007430"/>
    </source>
</evidence>
<dbReference type="AlphaFoldDB" id="A0A2P9HIB6"/>
<feature type="transmembrane region" description="Helical" evidence="7">
    <location>
        <begin position="386"/>
        <end position="406"/>
    </location>
</feature>
<evidence type="ECO:0000256" key="7">
    <source>
        <dbReference type="SAM" id="Phobius"/>
    </source>
</evidence>
<evidence type="ECO:0000256" key="1">
    <source>
        <dbReference type="ARBA" id="ARBA00004651"/>
    </source>
</evidence>
<feature type="transmembrane region" description="Helical" evidence="7">
    <location>
        <begin position="77"/>
        <end position="99"/>
    </location>
</feature>
<feature type="transmembrane region" description="Helical" evidence="7">
    <location>
        <begin position="204"/>
        <end position="225"/>
    </location>
</feature>
<name>A0A2P9HIB6_9HYPH</name>
<dbReference type="Proteomes" id="UP000246073">
    <property type="component" value="Unassembled WGS sequence"/>
</dbReference>
<keyword evidence="6 7" id="KW-0472">Membrane</keyword>
<reference evidence="9" key="1">
    <citation type="submission" date="2017-12" db="EMBL/GenBank/DDBJ databases">
        <authorList>
            <person name="Diaz M."/>
        </authorList>
    </citation>
    <scope>NUCLEOTIDE SEQUENCE [LARGE SCALE GENOMIC DNA]</scope>
    <source>
        <strain evidence="9">FI11154</strain>
    </source>
</reference>
<comment type="subcellular location">
    <subcellularLocation>
        <location evidence="1">Cell membrane</location>
        <topology evidence="1">Multi-pass membrane protein</topology>
    </subcellularLocation>
</comment>
<feature type="transmembrane region" description="Helical" evidence="7">
    <location>
        <begin position="451"/>
        <end position="470"/>
    </location>
</feature>
<comment type="similarity">
    <text evidence="2">Belongs to the polysaccharide synthase family.</text>
</comment>
<evidence type="ECO:0000256" key="5">
    <source>
        <dbReference type="ARBA" id="ARBA00022989"/>
    </source>
</evidence>
<feature type="transmembrane region" description="Helical" evidence="7">
    <location>
        <begin position="412"/>
        <end position="431"/>
    </location>
</feature>
<evidence type="ECO:0000256" key="6">
    <source>
        <dbReference type="ARBA" id="ARBA00023136"/>
    </source>
</evidence>
<dbReference type="Pfam" id="PF13440">
    <property type="entry name" value="Polysacc_synt_3"/>
    <property type="match status" value="1"/>
</dbReference>
<evidence type="ECO:0000313" key="8">
    <source>
        <dbReference type="EMBL" id="SPL63827.1"/>
    </source>
</evidence>
<sequence>MDFSARHGCEGVSHLGKLSAGNVGAPAVLRYTEPIMKNHRRGFVIATLEQYAGLLCNFLTVVAVSRFLGPSETGMGVVGLSVAAIVFSLREFASAEFLIRIEKVEDRDIQTAFTFLMSVTLVLAAALFLARDYFAVTYHDPLLSLFLTVTIIAAVIESVSLPVVALLRRDMAFGALARIRTAGSVCGAAITIAMAWWGVGHMCFAFGSLAAAAVTTAFAAALYPLGRLLRPSLASIGMAWQFSMYLGSSAGLSKICETFPQLMLGRFMPAASVGIYNRASTLSGLPDRVFLSAIFTVAFPMLSDQVRAGVDIAQSYVRALSYISVVYWPAQALLALLAFPAVHLVLGPDWYGATSIVVIMCLSSMFWFSVVLTYPLLMALGANRDAFISNLISRVVTAIILCVAAYHGLMAVALSLFISTPFQMVVSVVYVRKHVAFSYRMLGVELLRSGFVTLLTLAIPVAMIAAAGTLEVHWGLGFAIGLAGVASWIGAVLITRHPFASEITPVLGWALSRVAGRLGRLGRGRFSTSTPAE</sequence>
<feature type="transmembrane region" description="Helical" evidence="7">
    <location>
        <begin position="352"/>
        <end position="374"/>
    </location>
</feature>
<feature type="transmembrane region" description="Helical" evidence="7">
    <location>
        <begin position="476"/>
        <end position="494"/>
    </location>
</feature>
<feature type="transmembrane region" description="Helical" evidence="7">
    <location>
        <begin position="43"/>
        <end position="65"/>
    </location>
</feature>
<dbReference type="EMBL" id="OOFM01000004">
    <property type="protein sequence ID" value="SPL63827.1"/>
    <property type="molecule type" value="Genomic_DNA"/>
</dbReference>
<organism evidence="8 9">
    <name type="scientific">Ochrobactrum soli</name>
    <dbReference type="NCBI Taxonomy" id="2448455"/>
    <lineage>
        <taxon>Bacteria</taxon>
        <taxon>Pseudomonadati</taxon>
        <taxon>Pseudomonadota</taxon>
        <taxon>Alphaproteobacteria</taxon>
        <taxon>Hyphomicrobiales</taxon>
        <taxon>Brucellaceae</taxon>
        <taxon>Brucella/Ochrobactrum group</taxon>
        <taxon>Ochrobactrum</taxon>
    </lineage>
</organism>
<gene>
    <name evidence="8" type="ORF">OHAE_3759</name>
</gene>
<keyword evidence="4 7" id="KW-0812">Transmembrane</keyword>
<accession>A0A2P9HIB6</accession>
<dbReference type="PANTHER" id="PTHR30250:SF10">
    <property type="entry name" value="LIPOPOLYSACCHARIDE BIOSYNTHESIS PROTEIN WZXC"/>
    <property type="match status" value="1"/>
</dbReference>